<dbReference type="OrthoDB" id="8754850at2"/>
<evidence type="ECO:0000259" key="2">
    <source>
        <dbReference type="SMART" id="SM00701"/>
    </source>
</evidence>
<dbReference type="InterPro" id="IPR015510">
    <property type="entry name" value="PGRP"/>
</dbReference>
<dbReference type="GO" id="GO:0008745">
    <property type="term" value="F:N-acetylmuramoyl-L-alanine amidase activity"/>
    <property type="evidence" value="ECO:0007669"/>
    <property type="project" value="InterPro"/>
</dbReference>
<feature type="domain" description="Peptidoglycan recognition protein family" evidence="2">
    <location>
        <begin position="50"/>
        <end position="189"/>
    </location>
</feature>
<dbReference type="Gene3D" id="3.40.80.10">
    <property type="entry name" value="Peptidoglycan recognition protein-like"/>
    <property type="match status" value="1"/>
</dbReference>
<evidence type="ECO:0000313" key="3">
    <source>
        <dbReference type="EMBL" id="PTX53636.1"/>
    </source>
</evidence>
<sequence>MADENIRSIQTGLAGVGYSPGPIDGIDGPRTRATAVRWGQGAPVAARDVAPVTTSMIYQGSARYPAREIIVHCSATRPDWMDGDGIDAQVAEIRRWHRANGWRDIGYHWVLGRSGELRAGRRETEIGAHVVGRNNGTIGICLIGGFGSAETDRPEVHFTDRQLVQLRNQIEAISMRTQITTVSGHNQYAAKACPGFHVPTWFKGA</sequence>
<dbReference type="InterPro" id="IPR006619">
    <property type="entry name" value="PGRP_domain_met/bac"/>
</dbReference>
<dbReference type="PANTHER" id="PTHR11022:SF41">
    <property type="entry name" value="PEPTIDOGLYCAN-RECOGNITION PROTEIN LC-RELATED"/>
    <property type="match status" value="1"/>
</dbReference>
<dbReference type="InterPro" id="IPR002502">
    <property type="entry name" value="Amidase_domain"/>
</dbReference>
<dbReference type="SMART" id="SM00701">
    <property type="entry name" value="PGRP"/>
    <property type="match status" value="1"/>
</dbReference>
<comment type="caution">
    <text evidence="3">The sequence shown here is derived from an EMBL/GenBank/DDBJ whole genome shotgun (WGS) entry which is preliminary data.</text>
</comment>
<name>A0A2T6BC92_9RHOB</name>
<dbReference type="GO" id="GO:0008270">
    <property type="term" value="F:zinc ion binding"/>
    <property type="evidence" value="ECO:0007669"/>
    <property type="project" value="InterPro"/>
</dbReference>
<dbReference type="InterPro" id="IPR036505">
    <property type="entry name" value="Amidase/PGRP_sf"/>
</dbReference>
<dbReference type="EMBL" id="QBKP01000001">
    <property type="protein sequence ID" value="PTX53636.1"/>
    <property type="molecule type" value="Genomic_DNA"/>
</dbReference>
<proteinExistence type="inferred from homology"/>
<gene>
    <name evidence="3" type="ORF">C8N34_101557</name>
</gene>
<accession>A0A2T6BC92</accession>
<organism evidence="3 4">
    <name type="scientific">Gemmobacter caeni</name>
    <dbReference type="NCBI Taxonomy" id="589035"/>
    <lineage>
        <taxon>Bacteria</taxon>
        <taxon>Pseudomonadati</taxon>
        <taxon>Pseudomonadota</taxon>
        <taxon>Alphaproteobacteria</taxon>
        <taxon>Rhodobacterales</taxon>
        <taxon>Paracoccaceae</taxon>
        <taxon>Gemmobacter</taxon>
    </lineage>
</organism>
<dbReference type="PANTHER" id="PTHR11022">
    <property type="entry name" value="PEPTIDOGLYCAN RECOGNITION PROTEIN"/>
    <property type="match status" value="1"/>
</dbReference>
<dbReference type="SUPFAM" id="SSF55846">
    <property type="entry name" value="N-acetylmuramoyl-L-alanine amidase-like"/>
    <property type="match status" value="1"/>
</dbReference>
<dbReference type="Proteomes" id="UP000244224">
    <property type="component" value="Unassembled WGS sequence"/>
</dbReference>
<dbReference type="GO" id="GO:0009253">
    <property type="term" value="P:peptidoglycan catabolic process"/>
    <property type="evidence" value="ECO:0007669"/>
    <property type="project" value="InterPro"/>
</dbReference>
<dbReference type="CDD" id="cd06583">
    <property type="entry name" value="PGRP"/>
    <property type="match status" value="1"/>
</dbReference>
<comment type="similarity">
    <text evidence="1">Belongs to the N-acetylmuramoyl-L-alanine amidase 2 family.</text>
</comment>
<reference evidence="3 4" key="1">
    <citation type="submission" date="2018-04" db="EMBL/GenBank/DDBJ databases">
        <title>Genomic Encyclopedia of Archaeal and Bacterial Type Strains, Phase II (KMG-II): from individual species to whole genera.</title>
        <authorList>
            <person name="Goeker M."/>
        </authorList>
    </citation>
    <scope>NUCLEOTIDE SEQUENCE [LARGE SCALE GENOMIC DNA]</scope>
    <source>
        <strain evidence="3 4">DSM 21823</strain>
    </source>
</reference>
<keyword evidence="4" id="KW-1185">Reference proteome</keyword>
<evidence type="ECO:0000313" key="4">
    <source>
        <dbReference type="Proteomes" id="UP000244224"/>
    </source>
</evidence>
<dbReference type="RefSeq" id="WP_158640446.1">
    <property type="nucleotide sequence ID" value="NZ_QBKP01000001.1"/>
</dbReference>
<dbReference type="AlphaFoldDB" id="A0A2T6BC92"/>
<evidence type="ECO:0000256" key="1">
    <source>
        <dbReference type="ARBA" id="ARBA00007553"/>
    </source>
</evidence>
<protein>
    <submittedName>
        <fullName evidence="3">N-acetylmuramoyl-L-alanine amidase</fullName>
    </submittedName>
</protein>
<dbReference type="Pfam" id="PF01510">
    <property type="entry name" value="Amidase_2"/>
    <property type="match status" value="1"/>
</dbReference>